<evidence type="ECO:0000256" key="9">
    <source>
        <dbReference type="SAM" id="MobiDB-lite"/>
    </source>
</evidence>
<evidence type="ECO:0000256" key="6">
    <source>
        <dbReference type="ARBA" id="ARBA00022786"/>
    </source>
</evidence>
<dbReference type="PANTHER" id="PTHR46463">
    <property type="entry name" value="ZINC FINGER, RING/FYVE/PHD-TYPE"/>
    <property type="match status" value="1"/>
</dbReference>
<evidence type="ECO:0000256" key="1">
    <source>
        <dbReference type="ARBA" id="ARBA00000900"/>
    </source>
</evidence>
<comment type="caution">
    <text evidence="11">The sequence shown here is derived from an EMBL/GenBank/DDBJ whole genome shotgun (WGS) entry which is preliminary data.</text>
</comment>
<name>A0A9Q1QHH0_9CARY</name>
<dbReference type="PANTHER" id="PTHR46463:SF16">
    <property type="entry name" value="E3 UBIQUITIN-PROTEIN LIGASE RHF1A"/>
    <property type="match status" value="1"/>
</dbReference>
<accession>A0A9Q1QHH0</accession>
<keyword evidence="12" id="KW-1185">Reference proteome</keyword>
<dbReference type="Gene3D" id="3.30.40.10">
    <property type="entry name" value="Zinc/RING finger domain, C3HC4 (zinc finger)"/>
    <property type="match status" value="1"/>
</dbReference>
<gene>
    <name evidence="11" type="ORF">Cgig2_011008</name>
</gene>
<dbReference type="GO" id="GO:0061630">
    <property type="term" value="F:ubiquitin protein ligase activity"/>
    <property type="evidence" value="ECO:0007669"/>
    <property type="project" value="UniProtKB-EC"/>
</dbReference>
<feature type="region of interest" description="Disordered" evidence="9">
    <location>
        <begin position="364"/>
        <end position="386"/>
    </location>
</feature>
<dbReference type="PROSITE" id="PS50089">
    <property type="entry name" value="ZF_RING_2"/>
    <property type="match status" value="1"/>
</dbReference>
<evidence type="ECO:0000313" key="12">
    <source>
        <dbReference type="Proteomes" id="UP001153076"/>
    </source>
</evidence>
<evidence type="ECO:0000256" key="8">
    <source>
        <dbReference type="PROSITE-ProRule" id="PRU00175"/>
    </source>
</evidence>
<dbReference type="EMBL" id="JAKOGI010000134">
    <property type="protein sequence ID" value="KAJ8442738.1"/>
    <property type="molecule type" value="Genomic_DNA"/>
</dbReference>
<dbReference type="SMART" id="SM00184">
    <property type="entry name" value="RING"/>
    <property type="match status" value="1"/>
</dbReference>
<evidence type="ECO:0000256" key="7">
    <source>
        <dbReference type="ARBA" id="ARBA00022833"/>
    </source>
</evidence>
<dbReference type="EC" id="2.3.2.27" evidence="2"/>
<proteinExistence type="predicted"/>
<keyword evidence="3" id="KW-0808">Transferase</keyword>
<evidence type="ECO:0000256" key="5">
    <source>
        <dbReference type="ARBA" id="ARBA00022771"/>
    </source>
</evidence>
<dbReference type="SUPFAM" id="SSF57850">
    <property type="entry name" value="RING/U-box"/>
    <property type="match status" value="1"/>
</dbReference>
<feature type="compositionally biased region" description="Polar residues" evidence="9">
    <location>
        <begin position="365"/>
        <end position="374"/>
    </location>
</feature>
<feature type="region of interest" description="Disordered" evidence="9">
    <location>
        <begin position="175"/>
        <end position="206"/>
    </location>
</feature>
<dbReference type="OrthoDB" id="8062037at2759"/>
<keyword evidence="5 8" id="KW-0863">Zinc-finger</keyword>
<dbReference type="AlphaFoldDB" id="A0A9Q1QHH0"/>
<keyword evidence="4" id="KW-0479">Metal-binding</keyword>
<evidence type="ECO:0000256" key="4">
    <source>
        <dbReference type="ARBA" id="ARBA00022723"/>
    </source>
</evidence>
<keyword evidence="6" id="KW-0833">Ubl conjugation pathway</keyword>
<evidence type="ECO:0000313" key="11">
    <source>
        <dbReference type="EMBL" id="KAJ8442738.1"/>
    </source>
</evidence>
<organism evidence="11 12">
    <name type="scientific">Carnegiea gigantea</name>
    <dbReference type="NCBI Taxonomy" id="171969"/>
    <lineage>
        <taxon>Eukaryota</taxon>
        <taxon>Viridiplantae</taxon>
        <taxon>Streptophyta</taxon>
        <taxon>Embryophyta</taxon>
        <taxon>Tracheophyta</taxon>
        <taxon>Spermatophyta</taxon>
        <taxon>Magnoliopsida</taxon>
        <taxon>eudicotyledons</taxon>
        <taxon>Gunneridae</taxon>
        <taxon>Pentapetalae</taxon>
        <taxon>Caryophyllales</taxon>
        <taxon>Cactineae</taxon>
        <taxon>Cactaceae</taxon>
        <taxon>Cactoideae</taxon>
        <taxon>Echinocereeae</taxon>
        <taxon>Carnegiea</taxon>
    </lineage>
</organism>
<dbReference type="Pfam" id="PF13639">
    <property type="entry name" value="zf-RING_2"/>
    <property type="match status" value="1"/>
</dbReference>
<evidence type="ECO:0000259" key="10">
    <source>
        <dbReference type="PROSITE" id="PS50089"/>
    </source>
</evidence>
<reference evidence="11" key="1">
    <citation type="submission" date="2022-04" db="EMBL/GenBank/DDBJ databases">
        <title>Carnegiea gigantea Genome sequencing and assembly v2.</title>
        <authorList>
            <person name="Copetti D."/>
            <person name="Sanderson M.J."/>
            <person name="Burquez A."/>
            <person name="Wojciechowski M.F."/>
        </authorList>
    </citation>
    <scope>NUCLEOTIDE SEQUENCE</scope>
    <source>
        <strain evidence="11">SGP5-SGP5p</strain>
        <tissue evidence="11">Aerial part</tissue>
    </source>
</reference>
<feature type="compositionally biased region" description="Low complexity" evidence="9">
    <location>
        <begin position="184"/>
        <end position="204"/>
    </location>
</feature>
<evidence type="ECO:0000256" key="2">
    <source>
        <dbReference type="ARBA" id="ARBA00012483"/>
    </source>
</evidence>
<dbReference type="InterPro" id="IPR013083">
    <property type="entry name" value="Znf_RING/FYVE/PHD"/>
</dbReference>
<dbReference type="GO" id="GO:0008270">
    <property type="term" value="F:zinc ion binding"/>
    <property type="evidence" value="ECO:0007669"/>
    <property type="project" value="UniProtKB-KW"/>
</dbReference>
<keyword evidence="7" id="KW-0862">Zinc</keyword>
<feature type="domain" description="RING-type" evidence="10">
    <location>
        <begin position="37"/>
        <end position="77"/>
    </location>
</feature>
<dbReference type="Proteomes" id="UP001153076">
    <property type="component" value="Unassembled WGS sequence"/>
</dbReference>
<dbReference type="InterPro" id="IPR001841">
    <property type="entry name" value="Znf_RING"/>
</dbReference>
<evidence type="ECO:0000256" key="3">
    <source>
        <dbReference type="ARBA" id="ARBA00022679"/>
    </source>
</evidence>
<comment type="catalytic activity">
    <reaction evidence="1">
        <text>S-ubiquitinyl-[E2 ubiquitin-conjugating enzyme]-L-cysteine + [acceptor protein]-L-lysine = [E2 ubiquitin-conjugating enzyme]-L-cysteine + N(6)-ubiquitinyl-[acceptor protein]-L-lysine.</text>
        <dbReference type="EC" id="2.3.2.27"/>
    </reaction>
</comment>
<protein>
    <recommendedName>
        <fullName evidence="2">RING-type E3 ubiquitin transferase</fullName>
        <ecNumber evidence="2">2.3.2.27</ecNumber>
    </recommendedName>
</protein>
<sequence length="386" mass="42193">MVDFTTAKDALAMSMASSASGSSSSTPPLDDDLDDACSICLEPFSLHDPSTATTCKHEYHLHCILEWSQRSRECPICWQSLSLKDPASQELLAAVEIEKSARQRHVGATSPSYMRHYQEFDSENGSQWTDDQDFSERIMRRLAAMSSRARQTHRNESWGASPVLLFPTGVSDSTMHPNIPEEWGSAYGSSGHSSPTSSISSRASIDAQPPLSPLPSFLNLSSGSAPNRDILYNSRRLQNHSPDCLQRPRPSELLAFSESIKSRVSAASARYKDSISKGTQGFREKFLARNNSVKELSKGVQREMSASIAGVARMIERLELKSKRNSHGGENSNLFSKGKGVLDNILANSCENCGVIEQGLKSHEQSQATSSISSRMDVLGAETTNA</sequence>